<proteinExistence type="predicted"/>
<dbReference type="OrthoDB" id="9801824at2"/>
<evidence type="ECO:0000259" key="1">
    <source>
        <dbReference type="SMART" id="SM00954"/>
    </source>
</evidence>
<dbReference type="PANTHER" id="PTHR41773">
    <property type="entry name" value="GTP PYROPHOSPHATASE-RELATED"/>
    <property type="match status" value="1"/>
</dbReference>
<name>A0A238U687_9FLAO</name>
<protein>
    <recommendedName>
        <fullName evidence="1">RelA/SpoT domain-containing protein</fullName>
    </recommendedName>
</protein>
<dbReference type="Proteomes" id="UP000215214">
    <property type="component" value="Chromosome TJEJU"/>
</dbReference>
<dbReference type="EMBL" id="LT899436">
    <property type="protein sequence ID" value="SNR13870.1"/>
    <property type="molecule type" value="Genomic_DNA"/>
</dbReference>
<keyword evidence="3" id="KW-1185">Reference proteome</keyword>
<feature type="domain" description="RelA/SpoT" evidence="1">
    <location>
        <begin position="62"/>
        <end position="205"/>
    </location>
</feature>
<dbReference type="GO" id="GO:0015969">
    <property type="term" value="P:guanosine tetraphosphate metabolic process"/>
    <property type="evidence" value="ECO:0007669"/>
    <property type="project" value="InterPro"/>
</dbReference>
<dbReference type="Pfam" id="PF04607">
    <property type="entry name" value="RelA_SpoT"/>
    <property type="match status" value="1"/>
</dbReference>
<dbReference type="KEGG" id="tje:TJEJU_0060"/>
<dbReference type="InterPro" id="IPR007685">
    <property type="entry name" value="RelA_SpoT"/>
</dbReference>
<dbReference type="CDD" id="cd05399">
    <property type="entry name" value="NT_Rel-Spo_like"/>
    <property type="match status" value="1"/>
</dbReference>
<evidence type="ECO:0000313" key="2">
    <source>
        <dbReference type="EMBL" id="SNR13870.1"/>
    </source>
</evidence>
<gene>
    <name evidence="2" type="ORF">TJEJU_0060</name>
</gene>
<reference evidence="2 3" key="1">
    <citation type="submission" date="2017-07" db="EMBL/GenBank/DDBJ databases">
        <authorList>
            <person name="Sun Z.S."/>
            <person name="Albrecht U."/>
            <person name="Echele G."/>
            <person name="Lee C.C."/>
        </authorList>
    </citation>
    <scope>NUCLEOTIDE SEQUENCE [LARGE SCALE GENOMIC DNA]</scope>
    <source>
        <strain evidence="3">type strain: KCTC 22618</strain>
    </source>
</reference>
<dbReference type="SMART" id="SM00954">
    <property type="entry name" value="RelA_SpoT"/>
    <property type="match status" value="1"/>
</dbReference>
<sequence>MGLSNELNSFLEEYKEYETNILEPTANEINTCLRKMEQPEFWSHYMTSKGIATPSPIRQTMLRIKNPDKVVEKIFRKPEFFPDNLSFKSLKNMHDTIGVRIIVYFTSQLSLIDKELRNSSFFEIDNETPPEAFFEPEKLARLGLSHIENKHKDSGYSSIHYMVRLKDSKIPFNERPVFEIQVRTLAQELWSELEHVLSYKPETRPHFSAKRRFQILSREISVVDEHFNLLYEELIHNQKNNAYDVSDILTFENTPKVLSEVGIQCALTDLNPILKTLFSREITTIEEFFKIATPLRLVTIRNNYVSLTGHAPTSIEMVSTLSILKDVTSKDAEIERIKSHIHYLGTVED</sequence>
<dbReference type="SUPFAM" id="SSF81301">
    <property type="entry name" value="Nucleotidyltransferase"/>
    <property type="match status" value="1"/>
</dbReference>
<accession>A0A238U687</accession>
<evidence type="ECO:0000313" key="3">
    <source>
        <dbReference type="Proteomes" id="UP000215214"/>
    </source>
</evidence>
<dbReference type="AlphaFoldDB" id="A0A238U687"/>
<dbReference type="Gene3D" id="1.10.287.860">
    <property type="entry name" value="Nucleotidyltransferase"/>
    <property type="match status" value="1"/>
</dbReference>
<dbReference type="RefSeq" id="WP_095068743.1">
    <property type="nucleotide sequence ID" value="NZ_LT899436.1"/>
</dbReference>
<dbReference type="InterPro" id="IPR043519">
    <property type="entry name" value="NT_sf"/>
</dbReference>
<organism evidence="2 3">
    <name type="scientific">Tenacibaculum jejuense</name>
    <dbReference type="NCBI Taxonomy" id="584609"/>
    <lineage>
        <taxon>Bacteria</taxon>
        <taxon>Pseudomonadati</taxon>
        <taxon>Bacteroidota</taxon>
        <taxon>Flavobacteriia</taxon>
        <taxon>Flavobacteriales</taxon>
        <taxon>Flavobacteriaceae</taxon>
        <taxon>Tenacibaculum</taxon>
    </lineage>
</organism>
<dbReference type="Gene3D" id="3.30.460.10">
    <property type="entry name" value="Beta Polymerase, domain 2"/>
    <property type="match status" value="1"/>
</dbReference>
<dbReference type="PANTHER" id="PTHR41773:SF1">
    <property type="entry name" value="RELA_SPOT DOMAIN-CONTAINING PROTEIN"/>
    <property type="match status" value="1"/>
</dbReference>